<organism evidence="1 2">
    <name type="scientific">Steinernema glaseri</name>
    <dbReference type="NCBI Taxonomy" id="37863"/>
    <lineage>
        <taxon>Eukaryota</taxon>
        <taxon>Metazoa</taxon>
        <taxon>Ecdysozoa</taxon>
        <taxon>Nematoda</taxon>
        <taxon>Chromadorea</taxon>
        <taxon>Rhabditida</taxon>
        <taxon>Tylenchina</taxon>
        <taxon>Panagrolaimomorpha</taxon>
        <taxon>Strongyloidoidea</taxon>
        <taxon>Steinernematidae</taxon>
        <taxon>Steinernema</taxon>
    </lineage>
</organism>
<dbReference type="Proteomes" id="UP000095287">
    <property type="component" value="Unplaced"/>
</dbReference>
<reference evidence="2" key="1">
    <citation type="submission" date="2016-11" db="UniProtKB">
        <authorList>
            <consortium name="WormBaseParasite"/>
        </authorList>
    </citation>
    <scope>IDENTIFICATION</scope>
</reference>
<keyword evidence="1" id="KW-1185">Reference proteome</keyword>
<dbReference type="AlphaFoldDB" id="A0A1I7YT56"/>
<name>A0A1I7YT56_9BILA</name>
<sequence>MSPCVLPLERRHLRMHAPVADSFDDK</sequence>
<proteinExistence type="predicted"/>
<accession>A0A1I7YT56</accession>
<evidence type="ECO:0000313" key="2">
    <source>
        <dbReference type="WBParaSite" id="L893_g19480.t1"/>
    </source>
</evidence>
<dbReference type="WBParaSite" id="L893_g19480.t1">
    <property type="protein sequence ID" value="L893_g19480.t1"/>
    <property type="gene ID" value="L893_g19480"/>
</dbReference>
<protein>
    <submittedName>
        <fullName evidence="2">Uncharacterized protein</fullName>
    </submittedName>
</protein>
<evidence type="ECO:0000313" key="1">
    <source>
        <dbReference type="Proteomes" id="UP000095287"/>
    </source>
</evidence>